<name>A0A9P4VTQ5_9PEZI</name>
<reference evidence="1" key="1">
    <citation type="journal article" date="2020" name="Stud. Mycol.">
        <title>101 Dothideomycetes genomes: a test case for predicting lifestyles and emergence of pathogens.</title>
        <authorList>
            <person name="Haridas S."/>
            <person name="Albert R."/>
            <person name="Binder M."/>
            <person name="Bloem J."/>
            <person name="Labutti K."/>
            <person name="Salamov A."/>
            <person name="Andreopoulos B."/>
            <person name="Baker S."/>
            <person name="Barry K."/>
            <person name="Bills G."/>
            <person name="Bluhm B."/>
            <person name="Cannon C."/>
            <person name="Castanera R."/>
            <person name="Culley D."/>
            <person name="Daum C."/>
            <person name="Ezra D."/>
            <person name="Gonzalez J."/>
            <person name="Henrissat B."/>
            <person name="Kuo A."/>
            <person name="Liang C."/>
            <person name="Lipzen A."/>
            <person name="Lutzoni F."/>
            <person name="Magnuson J."/>
            <person name="Mondo S."/>
            <person name="Nolan M."/>
            <person name="Ohm R."/>
            <person name="Pangilinan J."/>
            <person name="Park H.-J."/>
            <person name="Ramirez L."/>
            <person name="Alfaro M."/>
            <person name="Sun H."/>
            <person name="Tritt A."/>
            <person name="Yoshinaga Y."/>
            <person name="Zwiers L.-H."/>
            <person name="Turgeon B."/>
            <person name="Goodwin S."/>
            <person name="Spatafora J."/>
            <person name="Crous P."/>
            <person name="Grigoriev I."/>
        </authorList>
    </citation>
    <scope>NUCLEOTIDE SEQUENCE</scope>
    <source>
        <strain evidence="1">CBS 101060</strain>
    </source>
</reference>
<sequence length="286" mass="32589">MNRPSARRGPSGAWGRLKSPAVDPLEVYELPSKGEKKLNDPKAQEAYYEKIVERYMKFSANTGGGDALDKEFAALSTNNGVTQDGKASEPSLELSKIIFAIRKLRESIVAVGRHDTFAQRAYIFIIRAGLLTKSWDSYNPALLYLLTTIHIQCPLSSPELHEFVGYFILDLACRKKELRQAYETKAKWDYSDRKIDKVLNALVHDDWVGFWRVKERVDGYQRRVMEWADNDIRLHALKCLGRSYFSVDKEFVERSAGGKTFKELKEMGVGWEGNGTTVTIRKVKAK</sequence>
<dbReference type="PANTHER" id="PTHR39398:SF1">
    <property type="entry name" value="CSN8_PSMD8_EIF3K DOMAIN-CONTAINING PROTEIN"/>
    <property type="match status" value="1"/>
</dbReference>
<comment type="caution">
    <text evidence="1">The sequence shown here is derived from an EMBL/GenBank/DDBJ whole genome shotgun (WGS) entry which is preliminary data.</text>
</comment>
<dbReference type="Proteomes" id="UP000799429">
    <property type="component" value="Unassembled WGS sequence"/>
</dbReference>
<dbReference type="EMBL" id="MU006089">
    <property type="protein sequence ID" value="KAF2843418.1"/>
    <property type="molecule type" value="Genomic_DNA"/>
</dbReference>
<gene>
    <name evidence="1" type="ORF">M501DRAFT_1054166</name>
</gene>
<protein>
    <recommendedName>
        <fullName evidence="3">CSN8/PSMD8/EIF3K domain-containing protein</fullName>
    </recommendedName>
</protein>
<dbReference type="AlphaFoldDB" id="A0A9P4VTQ5"/>
<evidence type="ECO:0000313" key="1">
    <source>
        <dbReference type="EMBL" id="KAF2843418.1"/>
    </source>
</evidence>
<proteinExistence type="predicted"/>
<dbReference type="PANTHER" id="PTHR39398">
    <property type="entry name" value="YALI0F14311P"/>
    <property type="match status" value="1"/>
</dbReference>
<organism evidence="1 2">
    <name type="scientific">Patellaria atrata CBS 101060</name>
    <dbReference type="NCBI Taxonomy" id="1346257"/>
    <lineage>
        <taxon>Eukaryota</taxon>
        <taxon>Fungi</taxon>
        <taxon>Dikarya</taxon>
        <taxon>Ascomycota</taxon>
        <taxon>Pezizomycotina</taxon>
        <taxon>Dothideomycetes</taxon>
        <taxon>Dothideomycetes incertae sedis</taxon>
        <taxon>Patellariales</taxon>
        <taxon>Patellariaceae</taxon>
        <taxon>Patellaria</taxon>
    </lineage>
</organism>
<dbReference type="OrthoDB" id="2100128at2759"/>
<evidence type="ECO:0008006" key="3">
    <source>
        <dbReference type="Google" id="ProtNLM"/>
    </source>
</evidence>
<evidence type="ECO:0000313" key="2">
    <source>
        <dbReference type="Proteomes" id="UP000799429"/>
    </source>
</evidence>
<keyword evidence="2" id="KW-1185">Reference proteome</keyword>
<accession>A0A9P4VTQ5</accession>